<keyword evidence="3" id="KW-1185">Reference proteome</keyword>
<gene>
    <name evidence="2" type="ORF">PG994_003046</name>
</gene>
<name>A0ABR1W6Y4_9PEZI</name>
<feature type="region of interest" description="Disordered" evidence="1">
    <location>
        <begin position="25"/>
        <end position="46"/>
    </location>
</feature>
<dbReference type="Proteomes" id="UP001480595">
    <property type="component" value="Unassembled WGS sequence"/>
</dbReference>
<evidence type="ECO:0000313" key="2">
    <source>
        <dbReference type="EMBL" id="KAK8079239.1"/>
    </source>
</evidence>
<proteinExistence type="predicted"/>
<reference evidence="2 3" key="1">
    <citation type="submission" date="2023-01" db="EMBL/GenBank/DDBJ databases">
        <title>Analysis of 21 Apiospora genomes using comparative genomics revels a genus with tremendous synthesis potential of carbohydrate active enzymes and secondary metabolites.</title>
        <authorList>
            <person name="Sorensen T."/>
        </authorList>
    </citation>
    <scope>NUCLEOTIDE SEQUENCE [LARGE SCALE GENOMIC DNA]</scope>
    <source>
        <strain evidence="2 3">CBS 135458</strain>
    </source>
</reference>
<protein>
    <submittedName>
        <fullName evidence="2">Uncharacterized protein</fullName>
    </submittedName>
</protein>
<dbReference type="GeneID" id="92087518"/>
<organism evidence="2 3">
    <name type="scientific">Apiospora phragmitis</name>
    <dbReference type="NCBI Taxonomy" id="2905665"/>
    <lineage>
        <taxon>Eukaryota</taxon>
        <taxon>Fungi</taxon>
        <taxon>Dikarya</taxon>
        <taxon>Ascomycota</taxon>
        <taxon>Pezizomycotina</taxon>
        <taxon>Sordariomycetes</taxon>
        <taxon>Xylariomycetidae</taxon>
        <taxon>Amphisphaeriales</taxon>
        <taxon>Apiosporaceae</taxon>
        <taxon>Apiospora</taxon>
    </lineage>
</organism>
<accession>A0ABR1W6Y4</accession>
<evidence type="ECO:0000256" key="1">
    <source>
        <dbReference type="SAM" id="MobiDB-lite"/>
    </source>
</evidence>
<dbReference type="EMBL" id="JAQQWL010000003">
    <property type="protein sequence ID" value="KAK8079239.1"/>
    <property type="molecule type" value="Genomic_DNA"/>
</dbReference>
<comment type="caution">
    <text evidence="2">The sequence shown here is derived from an EMBL/GenBank/DDBJ whole genome shotgun (WGS) entry which is preliminary data.</text>
</comment>
<dbReference type="RefSeq" id="XP_066720310.1">
    <property type="nucleotide sequence ID" value="XM_066854455.1"/>
</dbReference>
<evidence type="ECO:0000313" key="3">
    <source>
        <dbReference type="Proteomes" id="UP001480595"/>
    </source>
</evidence>
<sequence>MQEFHICYSVSVWYRSVASVSEPPIIPTNDGHRQSQPTPEPEDTSSRFLLDIKVETALSDDGHSYFTMKQPCFCRRPEKAQVDERTLFGHIRSNIVLTELLPPTDTAQDTDSPVTTEHTGSRRPITLVKDLDHVHFEADYGLFMDRQNTDFANDARDFLHDMAQELKIAGGERFSALVWSALVELVARGTAGSRPEYEAGGWYDELAACIDPPTEDRYVEAFGGALEELHGRCAGYEKTREIH</sequence>